<organism evidence="1">
    <name type="scientific">hydrothermal vent metagenome</name>
    <dbReference type="NCBI Taxonomy" id="652676"/>
    <lineage>
        <taxon>unclassified sequences</taxon>
        <taxon>metagenomes</taxon>
        <taxon>ecological metagenomes</taxon>
    </lineage>
</organism>
<name>A0A160TIM6_9ZZZZ</name>
<dbReference type="AlphaFoldDB" id="A0A160TIM6"/>
<proteinExistence type="predicted"/>
<gene>
    <name evidence="1" type="ORF">MGWOODY_Smn1242</name>
</gene>
<protein>
    <submittedName>
        <fullName evidence="1">Uncharacterized protein</fullName>
    </submittedName>
</protein>
<reference evidence="1" key="1">
    <citation type="submission" date="2015-10" db="EMBL/GenBank/DDBJ databases">
        <authorList>
            <person name="Gilbert D.G."/>
        </authorList>
    </citation>
    <scope>NUCLEOTIDE SEQUENCE</scope>
</reference>
<evidence type="ECO:0000313" key="1">
    <source>
        <dbReference type="EMBL" id="CUS43587.1"/>
    </source>
</evidence>
<dbReference type="EMBL" id="CZQE01000069">
    <property type="protein sequence ID" value="CUS43587.1"/>
    <property type="molecule type" value="Genomic_DNA"/>
</dbReference>
<sequence>MTGTATEVRKRLKAGDDDQVVALTLAHGNPKLAQALAQAVALIAPLVLSTLGKQEKDAIAKIVDALVPSIPLPLHLIREAQMNAEARTAVLESGEWLTASQLSKLAGFSGQNASAQPNKWKREGRIFAIRQGGNDYYPGYALDADAGYRPVKGLAPVLARFGDALDEWDIATWFASVNSFLGGRTPMDLLRSQPGQVLAAAEDEIAGVQHG</sequence>
<accession>A0A160TIM6</accession>